<dbReference type="AlphaFoldDB" id="A0AAW2LI96"/>
<dbReference type="PANTHER" id="PTHR37984:SF5">
    <property type="entry name" value="PROTEIN NYNRIN-LIKE"/>
    <property type="match status" value="1"/>
</dbReference>
<proteinExistence type="predicted"/>
<dbReference type="PROSITE" id="PS50878">
    <property type="entry name" value="RT_POL"/>
    <property type="match status" value="1"/>
</dbReference>
<dbReference type="InterPro" id="IPR000477">
    <property type="entry name" value="RT_dom"/>
</dbReference>
<gene>
    <name evidence="2" type="ORF">Sangu_1985900</name>
</gene>
<organism evidence="2">
    <name type="scientific">Sesamum angustifolium</name>
    <dbReference type="NCBI Taxonomy" id="2727405"/>
    <lineage>
        <taxon>Eukaryota</taxon>
        <taxon>Viridiplantae</taxon>
        <taxon>Streptophyta</taxon>
        <taxon>Embryophyta</taxon>
        <taxon>Tracheophyta</taxon>
        <taxon>Spermatophyta</taxon>
        <taxon>Magnoliopsida</taxon>
        <taxon>eudicotyledons</taxon>
        <taxon>Gunneridae</taxon>
        <taxon>Pentapetalae</taxon>
        <taxon>asterids</taxon>
        <taxon>lamiids</taxon>
        <taxon>Lamiales</taxon>
        <taxon>Pedaliaceae</taxon>
        <taxon>Sesamum</taxon>
    </lineage>
</organism>
<name>A0AAW2LI96_9LAMI</name>
<dbReference type="Pfam" id="PF00078">
    <property type="entry name" value="RVT_1"/>
    <property type="match status" value="1"/>
</dbReference>
<reference evidence="2" key="1">
    <citation type="submission" date="2020-06" db="EMBL/GenBank/DDBJ databases">
        <authorList>
            <person name="Li T."/>
            <person name="Hu X."/>
            <person name="Zhang T."/>
            <person name="Song X."/>
            <person name="Zhang H."/>
            <person name="Dai N."/>
            <person name="Sheng W."/>
            <person name="Hou X."/>
            <person name="Wei L."/>
        </authorList>
    </citation>
    <scope>NUCLEOTIDE SEQUENCE</scope>
    <source>
        <strain evidence="2">G01</strain>
        <tissue evidence="2">Leaf</tissue>
    </source>
</reference>
<dbReference type="SUPFAM" id="SSF56672">
    <property type="entry name" value="DNA/RNA polymerases"/>
    <property type="match status" value="1"/>
</dbReference>
<evidence type="ECO:0000313" key="2">
    <source>
        <dbReference type="EMBL" id="KAL0318297.1"/>
    </source>
</evidence>
<dbReference type="PANTHER" id="PTHR37984">
    <property type="entry name" value="PROTEIN CBG26694"/>
    <property type="match status" value="1"/>
</dbReference>
<dbReference type="InterPro" id="IPR050951">
    <property type="entry name" value="Retrovirus_Pol_polyprotein"/>
</dbReference>
<protein>
    <recommendedName>
        <fullName evidence="1">Reverse transcriptase domain-containing protein</fullName>
    </recommendedName>
</protein>
<dbReference type="Gene3D" id="3.30.70.270">
    <property type="match status" value="2"/>
</dbReference>
<dbReference type="InterPro" id="IPR043128">
    <property type="entry name" value="Rev_trsase/Diguanyl_cyclase"/>
</dbReference>
<dbReference type="InterPro" id="IPR043502">
    <property type="entry name" value="DNA/RNA_pol_sf"/>
</dbReference>
<comment type="caution">
    <text evidence="2">The sequence shown here is derived from an EMBL/GenBank/DDBJ whole genome shotgun (WGS) entry which is preliminary data.</text>
</comment>
<feature type="domain" description="Reverse transcriptase" evidence="1">
    <location>
        <begin position="1"/>
        <end position="55"/>
    </location>
</feature>
<sequence>MEVYIDDMLVKSTKEQYHIKDLEECFQILTTFGMKLNLAKCTFGVKGGKFLGYVIFERGIETNLKKINAILDMSPAKSIREIQNLAGRLATLNRFISRSADKGISFLKIHRGVAKFELTKTSQEAFDKLKKYLVSSPLLTKPE</sequence>
<dbReference type="EMBL" id="JACGWK010000013">
    <property type="protein sequence ID" value="KAL0318297.1"/>
    <property type="molecule type" value="Genomic_DNA"/>
</dbReference>
<accession>A0AAW2LI96</accession>
<evidence type="ECO:0000259" key="1">
    <source>
        <dbReference type="PROSITE" id="PS50878"/>
    </source>
</evidence>
<reference evidence="2" key="2">
    <citation type="journal article" date="2024" name="Plant">
        <title>Genomic evolution and insights into agronomic trait innovations of Sesamum species.</title>
        <authorList>
            <person name="Miao H."/>
            <person name="Wang L."/>
            <person name="Qu L."/>
            <person name="Liu H."/>
            <person name="Sun Y."/>
            <person name="Le M."/>
            <person name="Wang Q."/>
            <person name="Wei S."/>
            <person name="Zheng Y."/>
            <person name="Lin W."/>
            <person name="Duan Y."/>
            <person name="Cao H."/>
            <person name="Xiong S."/>
            <person name="Wang X."/>
            <person name="Wei L."/>
            <person name="Li C."/>
            <person name="Ma Q."/>
            <person name="Ju M."/>
            <person name="Zhao R."/>
            <person name="Li G."/>
            <person name="Mu C."/>
            <person name="Tian Q."/>
            <person name="Mei H."/>
            <person name="Zhang T."/>
            <person name="Gao T."/>
            <person name="Zhang H."/>
        </authorList>
    </citation>
    <scope>NUCLEOTIDE SEQUENCE</scope>
    <source>
        <strain evidence="2">G01</strain>
    </source>
</reference>